<feature type="compositionally biased region" description="Polar residues" evidence="1">
    <location>
        <begin position="478"/>
        <end position="497"/>
    </location>
</feature>
<reference evidence="3 4" key="1">
    <citation type="journal article" date="2020" name="bioRxiv">
        <title>Sequence and annotation of 42 cannabis genomes reveals extensive copy number variation in cannabinoid synthesis and pathogen resistance genes.</title>
        <authorList>
            <person name="Mckernan K.J."/>
            <person name="Helbert Y."/>
            <person name="Kane L.T."/>
            <person name="Ebling H."/>
            <person name="Zhang L."/>
            <person name="Liu B."/>
            <person name="Eaton Z."/>
            <person name="Mclaughlin S."/>
            <person name="Kingan S."/>
            <person name="Baybayan P."/>
            <person name="Concepcion G."/>
            <person name="Jordan M."/>
            <person name="Riva A."/>
            <person name="Barbazuk W."/>
            <person name="Harkins T."/>
        </authorList>
    </citation>
    <scope>NUCLEOTIDE SEQUENCE [LARGE SCALE GENOMIC DNA]</scope>
    <source>
        <strain evidence="4">cv. Jamaican Lion 4</strain>
        <tissue evidence="3">Leaf</tissue>
    </source>
</reference>
<dbReference type="AlphaFoldDB" id="A0A7J6G8U3"/>
<proteinExistence type="predicted"/>
<evidence type="ECO:0000259" key="2">
    <source>
        <dbReference type="Pfam" id="PF13966"/>
    </source>
</evidence>
<sequence length="622" mass="71448">MRESGNFSTNHQIINALYCVYASAYKGEAAQILESCIDIQFITSQIPIIPNHPHISKEQTNLEAPKKKGVCSSSSSSHGEEEKRVFTNEGWLDCYPNTEASFRWGAISDHSYCLVKLLKVSKCGIKPFCFCNFWMLKEGYKELVLSAWKSHLVSDLKSLHQQLFRIKHLLKNCYVNNNESITGMYKEAREKLMEAQDFLASNPKNSTAASKERAAFAQFQSTREQNSKACWLKLGDENTSYFHSIMKKRRAENKICSYTVDGVVVDEYDKVIEHFLSHFCNFMGRQTQPVEYASNIWSRMVLPKHRFIGWQVVNNQLLTRDNLSRFLPISSPLCPVCCSENESHQHLFSHCRFTRRLVCEITKWCGHFDWPINFHRWFSEAANTLQKKIINTVILATIYSVWVNRNKCIFDLSCSTASSLSKEIKACVKTRCLIGCNGGKGKLESYIHNPQRSYKHLGARWLRNKGWKPAGSTDRNEPGQNSSQPNMETNPTDGVATNQGEGLLLNNNEDLDMHNGRMESDQEAIRLRSKKGNVNISIHGKNKEKDILIGGNAEVVLYDNKKRKVGEEELEWDQEVLSDVLNERDKRLVWRIPLTASVREADWYWVKDDKGMFSVKSAYRMQ</sequence>
<feature type="domain" description="Reverse transcriptase zinc-binding" evidence="2">
    <location>
        <begin position="281"/>
        <end position="356"/>
    </location>
</feature>
<dbReference type="PANTHER" id="PTHR33116">
    <property type="entry name" value="REVERSE TRANSCRIPTASE ZINC-BINDING DOMAIN-CONTAINING PROTEIN-RELATED-RELATED"/>
    <property type="match status" value="1"/>
</dbReference>
<organism evidence="3 4">
    <name type="scientific">Cannabis sativa</name>
    <name type="common">Hemp</name>
    <name type="synonym">Marijuana</name>
    <dbReference type="NCBI Taxonomy" id="3483"/>
    <lineage>
        <taxon>Eukaryota</taxon>
        <taxon>Viridiplantae</taxon>
        <taxon>Streptophyta</taxon>
        <taxon>Embryophyta</taxon>
        <taxon>Tracheophyta</taxon>
        <taxon>Spermatophyta</taxon>
        <taxon>Magnoliopsida</taxon>
        <taxon>eudicotyledons</taxon>
        <taxon>Gunneridae</taxon>
        <taxon>Pentapetalae</taxon>
        <taxon>rosids</taxon>
        <taxon>fabids</taxon>
        <taxon>Rosales</taxon>
        <taxon>Cannabaceae</taxon>
        <taxon>Cannabis</taxon>
    </lineage>
</organism>
<dbReference type="Proteomes" id="UP000525078">
    <property type="component" value="Unassembled WGS sequence"/>
</dbReference>
<evidence type="ECO:0000256" key="1">
    <source>
        <dbReference type="SAM" id="MobiDB-lite"/>
    </source>
</evidence>
<evidence type="ECO:0000313" key="4">
    <source>
        <dbReference type="Proteomes" id="UP000525078"/>
    </source>
</evidence>
<protein>
    <recommendedName>
        <fullName evidence="2">Reverse transcriptase zinc-binding domain-containing protein</fullName>
    </recommendedName>
</protein>
<gene>
    <name evidence="3" type="ORF">F8388_013505</name>
</gene>
<dbReference type="InterPro" id="IPR026960">
    <property type="entry name" value="RVT-Znf"/>
</dbReference>
<comment type="caution">
    <text evidence="3">The sequence shown here is derived from an EMBL/GenBank/DDBJ whole genome shotgun (WGS) entry which is preliminary data.</text>
</comment>
<feature type="region of interest" description="Disordered" evidence="1">
    <location>
        <begin position="467"/>
        <end position="501"/>
    </location>
</feature>
<dbReference type="PANTHER" id="PTHR33116:SF78">
    <property type="entry name" value="OS12G0587133 PROTEIN"/>
    <property type="match status" value="1"/>
</dbReference>
<evidence type="ECO:0000313" key="3">
    <source>
        <dbReference type="EMBL" id="KAF4379287.1"/>
    </source>
</evidence>
<dbReference type="EMBL" id="JAATIP010000069">
    <property type="protein sequence ID" value="KAF4379287.1"/>
    <property type="molecule type" value="Genomic_DNA"/>
</dbReference>
<name>A0A7J6G8U3_CANSA</name>
<dbReference type="Pfam" id="PF13966">
    <property type="entry name" value="zf-RVT"/>
    <property type="match status" value="1"/>
</dbReference>
<accession>A0A7J6G8U3</accession>